<dbReference type="PANTHER" id="PTHR43560:SF1">
    <property type="entry name" value="ION-TRANSLOCATING OXIDOREDUCTASE COMPLEX SUBUNIT B"/>
    <property type="match status" value="1"/>
</dbReference>
<gene>
    <name evidence="10" type="primary">rnfB</name>
    <name evidence="13" type="ORF">J2Z35_001908</name>
</gene>
<evidence type="ECO:0000256" key="6">
    <source>
        <dbReference type="ARBA" id="ARBA00022982"/>
    </source>
</evidence>
<feature type="domain" description="4Fe-4S ferredoxin-type" evidence="11">
    <location>
        <begin position="268"/>
        <end position="297"/>
    </location>
</feature>
<evidence type="ECO:0000256" key="5">
    <source>
        <dbReference type="ARBA" id="ARBA00022967"/>
    </source>
</evidence>
<dbReference type="Gene3D" id="3.30.70.20">
    <property type="match status" value="3"/>
</dbReference>
<dbReference type="CDD" id="cd10549">
    <property type="entry name" value="MtMvhB_like"/>
    <property type="match status" value="2"/>
</dbReference>
<evidence type="ECO:0000259" key="11">
    <source>
        <dbReference type="PROSITE" id="PS51379"/>
    </source>
</evidence>
<feature type="binding site" evidence="10">
    <location>
        <position position="49"/>
    </location>
    <ligand>
        <name>[4Fe-4S] cluster</name>
        <dbReference type="ChEBI" id="CHEBI:49883"/>
        <label>1</label>
    </ligand>
</feature>
<keyword evidence="2 10" id="KW-0004">4Fe-4S</keyword>
<reference evidence="13 14" key="1">
    <citation type="submission" date="2021-03" db="EMBL/GenBank/DDBJ databases">
        <title>Genomic Encyclopedia of Type Strains, Phase IV (KMG-IV): sequencing the most valuable type-strain genomes for metagenomic binning, comparative biology and taxonomic classification.</title>
        <authorList>
            <person name="Goeker M."/>
        </authorList>
    </citation>
    <scope>NUCLEOTIDE SEQUENCE [LARGE SCALE GENOMIC DNA]</scope>
    <source>
        <strain evidence="13 14">DSM 27512</strain>
    </source>
</reference>
<feature type="domain" description="4Fe-4S" evidence="12">
    <location>
        <begin position="32"/>
        <end position="91"/>
    </location>
</feature>
<evidence type="ECO:0000256" key="1">
    <source>
        <dbReference type="ARBA" id="ARBA00022448"/>
    </source>
</evidence>
<keyword evidence="4 10" id="KW-0677">Repeat</keyword>
<comment type="similarity">
    <text evidence="10">Belongs to the 4Fe4S bacterial-type ferredoxin family. RnfB subfamily.</text>
</comment>
<dbReference type="EMBL" id="JAGGLI010000021">
    <property type="protein sequence ID" value="MBP2028109.1"/>
    <property type="molecule type" value="Genomic_DNA"/>
</dbReference>
<keyword evidence="7 10" id="KW-0408">Iron</keyword>
<evidence type="ECO:0000256" key="8">
    <source>
        <dbReference type="ARBA" id="ARBA00023014"/>
    </source>
</evidence>
<feature type="domain" description="4Fe-4S ferredoxin-type" evidence="11">
    <location>
        <begin position="127"/>
        <end position="161"/>
    </location>
</feature>
<keyword evidence="8 10" id="KW-0411">Iron-sulfur</keyword>
<comment type="cofactor">
    <cofactor evidence="10">
        <name>[4Fe-4S] cluster</name>
        <dbReference type="ChEBI" id="CHEBI:49883"/>
    </cofactor>
    <text evidence="10">Binds 3 [4Fe-4S] clusters.</text>
</comment>
<keyword evidence="14" id="KW-1185">Reference proteome</keyword>
<feature type="binding site" evidence="10">
    <location>
        <position position="57"/>
    </location>
    <ligand>
        <name>[4Fe-4S] cluster</name>
        <dbReference type="ChEBI" id="CHEBI:49883"/>
        <label>1</label>
    </ligand>
</feature>
<feature type="domain" description="4Fe-4S ferredoxin-type" evidence="11">
    <location>
        <begin position="162"/>
        <end position="191"/>
    </location>
</feature>
<feature type="domain" description="4Fe-4S ferredoxin-type" evidence="11">
    <location>
        <begin position="205"/>
        <end position="236"/>
    </location>
</feature>
<keyword evidence="10" id="KW-1003">Cell membrane</keyword>
<dbReference type="PANTHER" id="PTHR43560">
    <property type="entry name" value="ION-TRANSLOCATING OXIDOREDUCTASE COMPLEX SUBUNIT B"/>
    <property type="match status" value="1"/>
</dbReference>
<comment type="caution">
    <text evidence="10">Lacks conserved residue(s) required for the propagation of feature annotation.</text>
</comment>
<dbReference type="Proteomes" id="UP001314903">
    <property type="component" value="Unassembled WGS sequence"/>
</dbReference>
<feature type="region of interest" description="Hydrophobic" evidence="10">
    <location>
        <begin position="1"/>
        <end position="26"/>
    </location>
</feature>
<comment type="subunit">
    <text evidence="10">The complex is composed of six subunits: RnfA, RnfB, RnfC, RnfD, RnfE and RnfG.</text>
</comment>
<feature type="binding site" evidence="10">
    <location>
        <position position="147"/>
    </location>
    <ligand>
        <name>[4Fe-4S] cluster</name>
        <dbReference type="ChEBI" id="CHEBI:49883"/>
        <label>2</label>
    </ligand>
</feature>
<dbReference type="Pfam" id="PF12798">
    <property type="entry name" value="Fer4_3"/>
    <property type="match status" value="1"/>
</dbReference>
<proteinExistence type="inferred from homology"/>
<protein>
    <recommendedName>
        <fullName evidence="10">Ion-translocating oxidoreductase complex subunit B</fullName>
        <ecNumber evidence="10">7.-.-.-</ecNumber>
    </recommendedName>
    <alternativeName>
        <fullName evidence="10">Rnf electron transport complex subunit B</fullName>
    </alternativeName>
</protein>
<dbReference type="NCBIfam" id="TIGR01944">
    <property type="entry name" value="rnfB"/>
    <property type="match status" value="1"/>
</dbReference>
<evidence type="ECO:0000259" key="12">
    <source>
        <dbReference type="PROSITE" id="PS51656"/>
    </source>
</evidence>
<feature type="binding site" evidence="10">
    <location>
        <position position="151"/>
    </location>
    <ligand>
        <name>[4Fe-4S] cluster</name>
        <dbReference type="ChEBI" id="CHEBI:49883"/>
        <label>3</label>
    </ligand>
</feature>
<dbReference type="InterPro" id="IPR007202">
    <property type="entry name" value="4Fe-4S_dom"/>
</dbReference>
<dbReference type="Gene3D" id="1.10.15.40">
    <property type="entry name" value="Electron transport complex subunit B, putative Fe-S cluster"/>
    <property type="match status" value="1"/>
</dbReference>
<evidence type="ECO:0000256" key="9">
    <source>
        <dbReference type="ARBA" id="ARBA00023136"/>
    </source>
</evidence>
<feature type="binding site" evidence="10">
    <location>
        <position position="177"/>
    </location>
    <ligand>
        <name>[4Fe-4S] cluster</name>
        <dbReference type="ChEBI" id="CHEBI:49883"/>
        <label>3</label>
    </ligand>
</feature>
<dbReference type="Pfam" id="PF13187">
    <property type="entry name" value="Fer4_9"/>
    <property type="match status" value="1"/>
</dbReference>
<keyword evidence="5 10" id="KW-1278">Translocase</keyword>
<feature type="binding site" evidence="10">
    <location>
        <position position="181"/>
    </location>
    <ligand>
        <name>[4Fe-4S] cluster</name>
        <dbReference type="ChEBI" id="CHEBI:49883"/>
        <label>2</label>
    </ligand>
</feature>
<sequence length="325" mass="34030">MSSIINSVASLSAMGLIFGAGLAYASKKFAVEIDPKEEAILESLPGANCGGCGFPGCGGLAAAIAKGEAPANACPVGGPELAETIANIMGVNAGAGERKIANVICNGTNKNAKDKSMYSGILDCKAATMVSNGPKSCTYGCIGFGTCEKVCPFDAIHVLEDGIAHVDKEKCVACGKCLEACPKNVIEWIPYSQEVSIDCNSNDKGKEVKDKCSTGCIGCQICVKACPFEAIGFENNLAKIDYSKCTQCMICVEKCPTKAIRGDLSLRKKAEVIDEKCIGCTICAKNCPVDAIEGELKAIHKVDKEKCIGCSVCYKKCPKDAIKMI</sequence>
<dbReference type="InterPro" id="IPR050395">
    <property type="entry name" value="4Fe4S_Ferredoxin_RnfB"/>
</dbReference>
<keyword evidence="9 10" id="KW-0472">Membrane</keyword>
<feature type="binding site" evidence="10">
    <location>
        <position position="174"/>
    </location>
    <ligand>
        <name>[4Fe-4S] cluster</name>
        <dbReference type="ChEBI" id="CHEBI:49883"/>
        <label>3</label>
    </ligand>
</feature>
<feature type="binding site" evidence="10">
    <location>
        <position position="74"/>
    </location>
    <ligand>
        <name>[4Fe-4S] cluster</name>
        <dbReference type="ChEBI" id="CHEBI:49883"/>
        <label>1</label>
    </ligand>
</feature>
<dbReference type="SUPFAM" id="SSF54862">
    <property type="entry name" value="4Fe-4S ferredoxins"/>
    <property type="match status" value="1"/>
</dbReference>
<dbReference type="PROSITE" id="PS51656">
    <property type="entry name" value="4FE4S"/>
    <property type="match status" value="1"/>
</dbReference>
<dbReference type="NCBIfam" id="NF005503">
    <property type="entry name" value="PRK07118.1-2"/>
    <property type="match status" value="1"/>
</dbReference>
<organism evidence="13 14">
    <name type="scientific">Acetoanaerobium pronyense</name>
    <dbReference type="NCBI Taxonomy" id="1482736"/>
    <lineage>
        <taxon>Bacteria</taxon>
        <taxon>Bacillati</taxon>
        <taxon>Bacillota</taxon>
        <taxon>Clostridia</taxon>
        <taxon>Peptostreptococcales</taxon>
        <taxon>Filifactoraceae</taxon>
        <taxon>Acetoanaerobium</taxon>
    </lineage>
</organism>
<evidence type="ECO:0000256" key="10">
    <source>
        <dbReference type="HAMAP-Rule" id="MF_00463"/>
    </source>
</evidence>
<feature type="binding site" evidence="10">
    <location>
        <position position="141"/>
    </location>
    <ligand>
        <name>[4Fe-4S] cluster</name>
        <dbReference type="ChEBI" id="CHEBI:49883"/>
        <label>2</label>
    </ligand>
</feature>
<accession>A0ABS4KK09</accession>
<feature type="domain" description="4Fe-4S ferredoxin-type" evidence="11">
    <location>
        <begin position="238"/>
        <end position="265"/>
    </location>
</feature>
<dbReference type="EC" id="7.-.-.-" evidence="10"/>
<evidence type="ECO:0000256" key="3">
    <source>
        <dbReference type="ARBA" id="ARBA00022723"/>
    </source>
</evidence>
<comment type="subcellular location">
    <subcellularLocation>
        <location evidence="10">Cell membrane</location>
    </subcellularLocation>
</comment>
<evidence type="ECO:0000256" key="7">
    <source>
        <dbReference type="ARBA" id="ARBA00023004"/>
    </source>
</evidence>
<dbReference type="PROSITE" id="PS00198">
    <property type="entry name" value="4FE4S_FER_1"/>
    <property type="match status" value="4"/>
</dbReference>
<comment type="function">
    <text evidence="10">Part of a membrane-bound complex that couples electron transfer with translocation of ions across the membrane.</text>
</comment>
<dbReference type="HAMAP" id="MF_00463">
    <property type="entry name" value="RsxB_RnfB"/>
    <property type="match status" value="1"/>
</dbReference>
<keyword evidence="6 10" id="KW-0249">Electron transport</keyword>
<keyword evidence="3 10" id="KW-0479">Metal-binding</keyword>
<dbReference type="Pfam" id="PF14697">
    <property type="entry name" value="Fer4_21"/>
    <property type="match status" value="1"/>
</dbReference>
<dbReference type="InterPro" id="IPR017896">
    <property type="entry name" value="4Fe4S_Fe-S-bd"/>
</dbReference>
<dbReference type="PROSITE" id="PS51379">
    <property type="entry name" value="4FE4S_FER_2"/>
    <property type="match status" value="6"/>
</dbReference>
<evidence type="ECO:0000313" key="14">
    <source>
        <dbReference type="Proteomes" id="UP001314903"/>
    </source>
</evidence>
<keyword evidence="1 10" id="KW-0813">Transport</keyword>
<name>A0ABS4KK09_9FIRM</name>
<dbReference type="InterPro" id="IPR010207">
    <property type="entry name" value="Elect_transpt_cplx_RnfB/RsxB"/>
</dbReference>
<evidence type="ECO:0000313" key="13">
    <source>
        <dbReference type="EMBL" id="MBP2028109.1"/>
    </source>
</evidence>
<feature type="domain" description="4Fe-4S ferredoxin-type" evidence="11">
    <location>
        <begin position="298"/>
        <end position="325"/>
    </location>
</feature>
<evidence type="ECO:0000256" key="4">
    <source>
        <dbReference type="ARBA" id="ARBA00022737"/>
    </source>
</evidence>
<dbReference type="Pfam" id="PF00037">
    <property type="entry name" value="Fer4"/>
    <property type="match status" value="1"/>
</dbReference>
<dbReference type="RefSeq" id="WP_209661164.1">
    <property type="nucleotide sequence ID" value="NZ_JAGGLI010000021.1"/>
</dbReference>
<evidence type="ECO:0000256" key="2">
    <source>
        <dbReference type="ARBA" id="ARBA00022485"/>
    </source>
</evidence>
<feature type="binding site" evidence="10">
    <location>
        <position position="52"/>
    </location>
    <ligand>
        <name>[4Fe-4S] cluster</name>
        <dbReference type="ChEBI" id="CHEBI:49883"/>
        <label>1</label>
    </ligand>
</feature>
<feature type="binding site" evidence="10">
    <location>
        <position position="137"/>
    </location>
    <ligand>
        <name>[4Fe-4S] cluster</name>
        <dbReference type="ChEBI" id="CHEBI:49883"/>
        <label>2</label>
    </ligand>
</feature>
<dbReference type="Pfam" id="PF04060">
    <property type="entry name" value="FeS"/>
    <property type="match status" value="1"/>
</dbReference>
<feature type="binding site" evidence="10">
    <location>
        <position position="171"/>
    </location>
    <ligand>
        <name>[4Fe-4S] cluster</name>
        <dbReference type="ChEBI" id="CHEBI:49883"/>
        <label>3</label>
    </ligand>
</feature>
<comment type="caution">
    <text evidence="13">The sequence shown here is derived from an EMBL/GenBank/DDBJ whole genome shotgun (WGS) entry which is preliminary data.</text>
</comment>
<dbReference type="InterPro" id="IPR017900">
    <property type="entry name" value="4Fe4S_Fe_S_CS"/>
</dbReference>